<proteinExistence type="predicted"/>
<organism evidence="2 3">
    <name type="scientific">Oerskovia merdavium</name>
    <dbReference type="NCBI Taxonomy" id="2762227"/>
    <lineage>
        <taxon>Bacteria</taxon>
        <taxon>Bacillati</taxon>
        <taxon>Actinomycetota</taxon>
        <taxon>Actinomycetes</taxon>
        <taxon>Micrococcales</taxon>
        <taxon>Cellulomonadaceae</taxon>
        <taxon>Oerskovia</taxon>
    </lineage>
</organism>
<keyword evidence="1" id="KW-0812">Transmembrane</keyword>
<feature type="transmembrane region" description="Helical" evidence="1">
    <location>
        <begin position="96"/>
        <end position="116"/>
    </location>
</feature>
<keyword evidence="3" id="KW-1185">Reference proteome</keyword>
<accession>A0ABR8U485</accession>
<gene>
    <name evidence="2" type="ORF">H9641_19355</name>
</gene>
<sequence length="150" mass="15642">MNSDAIPSTAPTPQEAAAVLALAESSTRTTRLRGARWVRTYLLGWGLGSIGLVLAIGMGGRVGFFVGMAAWAALVTIGVTWASRQGFLAQGSRRRLAVAPAAWAVVYGATLVIGLPGQAGNLAYWLPAALVSAVPMVVVALWPRREEQAA</sequence>
<feature type="transmembrane region" description="Helical" evidence="1">
    <location>
        <begin position="122"/>
        <end position="142"/>
    </location>
</feature>
<dbReference type="EMBL" id="JACSQF010000031">
    <property type="protein sequence ID" value="MBD7982857.1"/>
    <property type="molecule type" value="Genomic_DNA"/>
</dbReference>
<evidence type="ECO:0000313" key="3">
    <source>
        <dbReference type="Proteomes" id="UP000655570"/>
    </source>
</evidence>
<keyword evidence="1" id="KW-1133">Transmembrane helix</keyword>
<reference evidence="2 3" key="1">
    <citation type="submission" date="2020-08" db="EMBL/GenBank/DDBJ databases">
        <title>A Genomic Blueprint of the Chicken Gut Microbiome.</title>
        <authorList>
            <person name="Gilroy R."/>
            <person name="Ravi A."/>
            <person name="Getino M."/>
            <person name="Pursley I."/>
            <person name="Horton D.L."/>
            <person name="Alikhan N.-F."/>
            <person name="Baker D."/>
            <person name="Gharbi K."/>
            <person name="Hall N."/>
            <person name="Watson M."/>
            <person name="Adriaenssens E.M."/>
            <person name="Foster-Nyarko E."/>
            <person name="Jarju S."/>
            <person name="Secka A."/>
            <person name="Antonio M."/>
            <person name="Oren A."/>
            <person name="Chaudhuri R."/>
            <person name="La Ragione R.M."/>
            <person name="Hildebrand F."/>
            <person name="Pallen M.J."/>
        </authorList>
    </citation>
    <scope>NUCLEOTIDE SEQUENCE [LARGE SCALE GENOMIC DNA]</scope>
    <source>
        <strain evidence="2 3">Sa2CUA9</strain>
    </source>
</reference>
<feature type="transmembrane region" description="Helical" evidence="1">
    <location>
        <begin position="38"/>
        <end position="58"/>
    </location>
</feature>
<feature type="transmembrane region" description="Helical" evidence="1">
    <location>
        <begin position="64"/>
        <end position="84"/>
    </location>
</feature>
<protein>
    <submittedName>
        <fullName evidence="2">Uncharacterized protein</fullName>
    </submittedName>
</protein>
<evidence type="ECO:0000313" key="2">
    <source>
        <dbReference type="EMBL" id="MBD7982857.1"/>
    </source>
</evidence>
<dbReference type="Proteomes" id="UP000655570">
    <property type="component" value="Unassembled WGS sequence"/>
</dbReference>
<name>A0ABR8U485_9CELL</name>
<dbReference type="RefSeq" id="WP_191806046.1">
    <property type="nucleotide sequence ID" value="NZ_JACSQF010000031.1"/>
</dbReference>
<comment type="caution">
    <text evidence="2">The sequence shown here is derived from an EMBL/GenBank/DDBJ whole genome shotgun (WGS) entry which is preliminary data.</text>
</comment>
<evidence type="ECO:0000256" key="1">
    <source>
        <dbReference type="SAM" id="Phobius"/>
    </source>
</evidence>
<keyword evidence="1" id="KW-0472">Membrane</keyword>